<dbReference type="Proteomes" id="UP000274822">
    <property type="component" value="Unassembled WGS sequence"/>
</dbReference>
<accession>A0A433QS42</accession>
<name>A0A433QS42_9FUNG</name>
<evidence type="ECO:0000313" key="1">
    <source>
        <dbReference type="EMBL" id="RUS32612.1"/>
    </source>
</evidence>
<evidence type="ECO:0000313" key="2">
    <source>
        <dbReference type="Proteomes" id="UP000274822"/>
    </source>
</evidence>
<organism evidence="1 2">
    <name type="scientific">Jimgerdemannia flammicorona</name>
    <dbReference type="NCBI Taxonomy" id="994334"/>
    <lineage>
        <taxon>Eukaryota</taxon>
        <taxon>Fungi</taxon>
        <taxon>Fungi incertae sedis</taxon>
        <taxon>Mucoromycota</taxon>
        <taxon>Mucoromycotina</taxon>
        <taxon>Endogonomycetes</taxon>
        <taxon>Endogonales</taxon>
        <taxon>Endogonaceae</taxon>
        <taxon>Jimgerdemannia</taxon>
    </lineage>
</organism>
<dbReference type="AlphaFoldDB" id="A0A433QS42"/>
<comment type="caution">
    <text evidence="1">The sequence shown here is derived from an EMBL/GenBank/DDBJ whole genome shotgun (WGS) entry which is preliminary data.</text>
</comment>
<reference evidence="1 2" key="1">
    <citation type="journal article" date="2018" name="New Phytol.">
        <title>Phylogenomics of Endogonaceae and evolution of mycorrhizas within Mucoromycota.</title>
        <authorList>
            <person name="Chang Y."/>
            <person name="Desiro A."/>
            <person name="Na H."/>
            <person name="Sandor L."/>
            <person name="Lipzen A."/>
            <person name="Clum A."/>
            <person name="Barry K."/>
            <person name="Grigoriev I.V."/>
            <person name="Martin F.M."/>
            <person name="Stajich J.E."/>
            <person name="Smith M.E."/>
            <person name="Bonito G."/>
            <person name="Spatafora J.W."/>
        </authorList>
    </citation>
    <scope>NUCLEOTIDE SEQUENCE [LARGE SCALE GENOMIC DNA]</scope>
    <source>
        <strain evidence="1 2">AD002</strain>
    </source>
</reference>
<proteinExistence type="predicted"/>
<dbReference type="EMBL" id="RBNJ01001926">
    <property type="protein sequence ID" value="RUS32612.1"/>
    <property type="molecule type" value="Genomic_DNA"/>
</dbReference>
<gene>
    <name evidence="1" type="ORF">BC938DRAFT_474903</name>
</gene>
<keyword evidence="2" id="KW-1185">Reference proteome</keyword>
<sequence>MEKVVRFTIDLYINPSCIDGISRLDTNPTEGNLQKNYIPSNLPTNILALVSYLKEHKVWSYIEFLKHHRDVVISSTPVSDDWAVLDGAWFRRFKGAAKELSPDNYAKKGAPGPLPIRLQGYSIGCLSEPHHCDL</sequence>
<protein>
    <submittedName>
        <fullName evidence="1">Uncharacterized protein</fullName>
    </submittedName>
</protein>